<feature type="non-terminal residue" evidence="2">
    <location>
        <position position="110"/>
    </location>
</feature>
<feature type="domain" description="DUF438" evidence="1">
    <location>
        <begin position="15"/>
        <end position="79"/>
    </location>
</feature>
<gene>
    <name evidence="2" type="ORF">S01H1_00696</name>
</gene>
<evidence type="ECO:0000313" key="2">
    <source>
        <dbReference type="EMBL" id="GAF74556.1"/>
    </source>
</evidence>
<comment type="caution">
    <text evidence="2">The sequence shown here is derived from an EMBL/GenBank/DDBJ whole genome shotgun (WGS) entry which is preliminary data.</text>
</comment>
<dbReference type="PANTHER" id="PTHR39966:SF3">
    <property type="entry name" value="DUF438 DOMAIN-CONTAINING PROTEIN"/>
    <property type="match status" value="1"/>
</dbReference>
<reference evidence="2" key="1">
    <citation type="journal article" date="2014" name="Front. Microbiol.">
        <title>High frequency of phylogenetically diverse reductive dehalogenase-homologous genes in deep subseafloor sedimentary metagenomes.</title>
        <authorList>
            <person name="Kawai M."/>
            <person name="Futagami T."/>
            <person name="Toyoda A."/>
            <person name="Takaki Y."/>
            <person name="Nishi S."/>
            <person name="Hori S."/>
            <person name="Arai W."/>
            <person name="Tsubouchi T."/>
            <person name="Morono Y."/>
            <person name="Uchiyama I."/>
            <person name="Ito T."/>
            <person name="Fujiyama A."/>
            <person name="Inagaki F."/>
            <person name="Takami H."/>
        </authorList>
    </citation>
    <scope>NUCLEOTIDE SEQUENCE</scope>
    <source>
        <strain evidence="2">Expedition CK06-06</strain>
    </source>
</reference>
<evidence type="ECO:0000259" key="1">
    <source>
        <dbReference type="Pfam" id="PF04282"/>
    </source>
</evidence>
<organism evidence="2">
    <name type="scientific">marine sediment metagenome</name>
    <dbReference type="NCBI Taxonomy" id="412755"/>
    <lineage>
        <taxon>unclassified sequences</taxon>
        <taxon>metagenomes</taxon>
        <taxon>ecological metagenomes</taxon>
    </lineage>
</organism>
<accession>X0SHH3</accession>
<dbReference type="AlphaFoldDB" id="X0SHH3"/>
<dbReference type="PANTHER" id="PTHR39966">
    <property type="entry name" value="BLL2471 PROTEIN-RELATED"/>
    <property type="match status" value="1"/>
</dbReference>
<name>X0SHH3_9ZZZZ</name>
<dbReference type="Pfam" id="PF04282">
    <property type="entry name" value="DUF438"/>
    <property type="match status" value="1"/>
</dbReference>
<sequence>MSELIDNRAHRIRTLKHVIKRLHEGAAPKEVKAQLAAIVRETDATEIAEMEQELIADGMPVEEVRAMCDLHAEVLKEVMVQPEERPMPPGHPVETFRVENTAIQKVVGEM</sequence>
<dbReference type="GO" id="GO:0005886">
    <property type="term" value="C:plasma membrane"/>
    <property type="evidence" value="ECO:0007669"/>
    <property type="project" value="TreeGrafter"/>
</dbReference>
<protein>
    <recommendedName>
        <fullName evidence="1">DUF438 domain-containing protein</fullName>
    </recommendedName>
</protein>
<dbReference type="EMBL" id="BARS01000261">
    <property type="protein sequence ID" value="GAF74556.1"/>
    <property type="molecule type" value="Genomic_DNA"/>
</dbReference>
<dbReference type="InterPro" id="IPR007380">
    <property type="entry name" value="DUF438"/>
</dbReference>
<proteinExistence type="predicted"/>